<accession>A0A0A9HF60</accession>
<name>A0A0A9HF60_ARUDO</name>
<dbReference type="AlphaFoldDB" id="A0A0A9HF60"/>
<organism evidence="2">
    <name type="scientific">Arundo donax</name>
    <name type="common">Giant reed</name>
    <name type="synonym">Donax arundinaceus</name>
    <dbReference type="NCBI Taxonomy" id="35708"/>
    <lineage>
        <taxon>Eukaryota</taxon>
        <taxon>Viridiplantae</taxon>
        <taxon>Streptophyta</taxon>
        <taxon>Embryophyta</taxon>
        <taxon>Tracheophyta</taxon>
        <taxon>Spermatophyta</taxon>
        <taxon>Magnoliopsida</taxon>
        <taxon>Liliopsida</taxon>
        <taxon>Poales</taxon>
        <taxon>Poaceae</taxon>
        <taxon>PACMAD clade</taxon>
        <taxon>Arundinoideae</taxon>
        <taxon>Arundineae</taxon>
        <taxon>Arundo</taxon>
    </lineage>
</organism>
<reference evidence="2" key="2">
    <citation type="journal article" date="2015" name="Data Brief">
        <title>Shoot transcriptome of the giant reed, Arundo donax.</title>
        <authorList>
            <person name="Barrero R.A."/>
            <person name="Guerrero F.D."/>
            <person name="Moolhuijzen P."/>
            <person name="Goolsby J.A."/>
            <person name="Tidwell J."/>
            <person name="Bellgard S.E."/>
            <person name="Bellgard M.I."/>
        </authorList>
    </citation>
    <scope>NUCLEOTIDE SEQUENCE</scope>
    <source>
        <tissue evidence="2">Shoot tissue taken approximately 20 cm above the soil surface</tissue>
    </source>
</reference>
<evidence type="ECO:0000256" key="1">
    <source>
        <dbReference type="SAM" id="MobiDB-lite"/>
    </source>
</evidence>
<dbReference type="EMBL" id="GBRH01162499">
    <property type="protein sequence ID" value="JAE35397.1"/>
    <property type="molecule type" value="Transcribed_RNA"/>
</dbReference>
<feature type="compositionally biased region" description="Basic and acidic residues" evidence="1">
    <location>
        <begin position="1"/>
        <end position="11"/>
    </location>
</feature>
<evidence type="ECO:0000313" key="2">
    <source>
        <dbReference type="EMBL" id="JAE35397.1"/>
    </source>
</evidence>
<reference evidence="2" key="1">
    <citation type="submission" date="2014-09" db="EMBL/GenBank/DDBJ databases">
        <authorList>
            <person name="Magalhaes I.L.F."/>
            <person name="Oliveira U."/>
            <person name="Santos F.R."/>
            <person name="Vidigal T.H.D.A."/>
            <person name="Brescovit A.D."/>
            <person name="Santos A.J."/>
        </authorList>
    </citation>
    <scope>NUCLEOTIDE SEQUENCE</scope>
    <source>
        <tissue evidence="2">Shoot tissue taken approximately 20 cm above the soil surface</tissue>
    </source>
</reference>
<feature type="region of interest" description="Disordered" evidence="1">
    <location>
        <begin position="1"/>
        <end position="38"/>
    </location>
</feature>
<proteinExistence type="predicted"/>
<protein>
    <submittedName>
        <fullName evidence="2">Uncharacterized protein</fullName>
    </submittedName>
</protein>
<sequence>MRSKRFNEQPEKVQMSSFGANVFPTKAGFNHGTGLKDN</sequence>